<reference evidence="1 2" key="1">
    <citation type="journal article" date="2017" name="Elife">
        <title>Extensive horizontal gene transfer in cheese-associated bacteria.</title>
        <authorList>
            <person name="Bonham K.S."/>
            <person name="Wolfe B.E."/>
            <person name="Dutton R.J."/>
        </authorList>
    </citation>
    <scope>NUCLEOTIDE SEQUENCE [LARGE SCALE GENOMIC DNA]</scope>
    <source>
        <strain evidence="1 2">JB182</strain>
    </source>
</reference>
<proteinExistence type="predicted"/>
<evidence type="ECO:0000313" key="2">
    <source>
        <dbReference type="Proteomes" id="UP000235739"/>
    </source>
</evidence>
<sequence length="175" mass="19221">MSLVTPKYSIPYLTPGDKMLDIPAVDKQQSLRIESLLETANVPPGNPDLNDVLARLNQLEALTYQSSGVMTFTNSNFEVYSARQTVGVFRFGKVVYFAGSIRCVTANYLDVTSDRVIGTIPAEFRPAQYFGGVMQGSGTSKFYLRVESDGRVIASRAGTHNNNYWMSTGATWLAA</sequence>
<name>A0A2N7S5J7_9MICC</name>
<accession>A0A2N7S5J7</accession>
<gene>
    <name evidence="1" type="ORF">CIK84_07445</name>
</gene>
<dbReference type="EMBL" id="PNQX01000001">
    <property type="protein sequence ID" value="PMQ21377.1"/>
    <property type="molecule type" value="Genomic_DNA"/>
</dbReference>
<dbReference type="RefSeq" id="WP_102597967.1">
    <property type="nucleotide sequence ID" value="NZ_PNQX01000001.1"/>
</dbReference>
<protein>
    <submittedName>
        <fullName evidence="1">Uncharacterized protein</fullName>
    </submittedName>
</protein>
<dbReference type="AlphaFoldDB" id="A0A2N7S5J7"/>
<organism evidence="1 2">
    <name type="scientific">Glutamicibacter arilaitensis</name>
    <dbReference type="NCBI Taxonomy" id="256701"/>
    <lineage>
        <taxon>Bacteria</taxon>
        <taxon>Bacillati</taxon>
        <taxon>Actinomycetota</taxon>
        <taxon>Actinomycetes</taxon>
        <taxon>Micrococcales</taxon>
        <taxon>Micrococcaceae</taxon>
        <taxon>Glutamicibacter</taxon>
    </lineage>
</organism>
<dbReference type="Proteomes" id="UP000235739">
    <property type="component" value="Unassembled WGS sequence"/>
</dbReference>
<comment type="caution">
    <text evidence="1">The sequence shown here is derived from an EMBL/GenBank/DDBJ whole genome shotgun (WGS) entry which is preliminary data.</text>
</comment>
<evidence type="ECO:0000313" key="1">
    <source>
        <dbReference type="EMBL" id="PMQ21377.1"/>
    </source>
</evidence>